<organism evidence="1 2">
    <name type="scientific">Pseudomonas syringae pv. pisi</name>
    <dbReference type="NCBI Taxonomy" id="59510"/>
    <lineage>
        <taxon>Bacteria</taxon>
        <taxon>Pseudomonadati</taxon>
        <taxon>Pseudomonadota</taxon>
        <taxon>Gammaproteobacteria</taxon>
        <taxon>Pseudomonadales</taxon>
        <taxon>Pseudomonadaceae</taxon>
        <taxon>Pseudomonas</taxon>
        <taxon>Pseudomonas syringae</taxon>
    </lineage>
</organism>
<evidence type="ECO:0000313" key="1">
    <source>
        <dbReference type="EMBL" id="RMO22531.1"/>
    </source>
</evidence>
<dbReference type="Gene3D" id="3.40.50.1000">
    <property type="entry name" value="HAD superfamily/HAD-like"/>
    <property type="match status" value="1"/>
</dbReference>
<dbReference type="EMBL" id="RBPQ01000244">
    <property type="protein sequence ID" value="RMO22531.1"/>
    <property type="molecule type" value="Genomic_DNA"/>
</dbReference>
<dbReference type="Proteomes" id="UP000276886">
    <property type="component" value="Unassembled WGS sequence"/>
</dbReference>
<gene>
    <name evidence="1" type="ORF">ALQ44_00376</name>
</gene>
<sequence length="435" mass="49317">MMRVLLFDLDFTLANTAACLPYLTTSRGRERVIEALDEEEIAVRSYDDRLVESFNDSFRDGLCAVVISDSPKAYCLKILEICGYEIDPKLVFGNQKKPMVDFETLQDSLEDALGIDSDEMEFLVVGDSPKDIYFAHRIQAPSVFAAWGSRHDLNSAQRSQPTKIARNYEQLQASIVDFLNGEVVFNQYDFYSDFDFREPEDLDWVELEGDSIGNAREYVPHFEHYRNENDRRASRDLRWVVKPAKNYGVWHHRRNQTMTLFGAGGMFETRSLKSLAGIYKRDFMEWLDEVDVHGKVLIVPIPPSVPEECNLSNPVSMIAEWWSSWVTEALDDVDMSSFDVFRRIVPKQPSHDTAGARHLSDQLPTLGVVPGSNFADGDVDFVIILDDVLTSGSHMNAIASIIHSSNLIPGDPEILGYALFKTVHPENDDGDWDAL</sequence>
<proteinExistence type="predicted"/>
<dbReference type="AlphaFoldDB" id="A0A3M6DPV9"/>
<dbReference type="InterPro" id="IPR023214">
    <property type="entry name" value="HAD_sf"/>
</dbReference>
<protein>
    <submittedName>
        <fullName evidence="1">Uncharacterized protein</fullName>
    </submittedName>
</protein>
<evidence type="ECO:0000313" key="2">
    <source>
        <dbReference type="Proteomes" id="UP000276886"/>
    </source>
</evidence>
<dbReference type="InterPro" id="IPR036412">
    <property type="entry name" value="HAD-like_sf"/>
</dbReference>
<accession>A0A3M6DPV9</accession>
<reference evidence="1 2" key="1">
    <citation type="submission" date="2018-08" db="EMBL/GenBank/DDBJ databases">
        <title>Recombination of ecologically and evolutionarily significant loci maintains genetic cohesion in the Pseudomonas syringae species complex.</title>
        <authorList>
            <person name="Dillon M."/>
            <person name="Thakur S."/>
            <person name="Almeida R.N.D."/>
            <person name="Weir B.S."/>
            <person name="Guttman D.S."/>
        </authorList>
    </citation>
    <scope>NUCLEOTIDE SEQUENCE [LARGE SCALE GENOMIC DNA]</scope>
    <source>
        <strain evidence="1 2">ICMP 2788</strain>
    </source>
</reference>
<name>A0A3M6DPV9_PSESJ</name>
<dbReference type="SUPFAM" id="SSF56784">
    <property type="entry name" value="HAD-like"/>
    <property type="match status" value="1"/>
</dbReference>
<comment type="caution">
    <text evidence="1">The sequence shown here is derived from an EMBL/GenBank/DDBJ whole genome shotgun (WGS) entry which is preliminary data.</text>
</comment>